<dbReference type="AlphaFoldDB" id="A0A5Q6RRG6"/>
<keyword evidence="2" id="KW-0677">Repeat</keyword>
<keyword evidence="4" id="KW-0732">Signal</keyword>
<dbReference type="GO" id="GO:0005975">
    <property type="term" value="P:carbohydrate metabolic process"/>
    <property type="evidence" value="ECO:0007669"/>
    <property type="project" value="UniProtKB-ARBA"/>
</dbReference>
<evidence type="ECO:0000313" key="5">
    <source>
        <dbReference type="EMBL" id="KAA1420673.1"/>
    </source>
</evidence>
<reference evidence="5 6" key="1">
    <citation type="submission" date="2019-09" db="EMBL/GenBank/DDBJ databases">
        <title>Mumia zhuanghuii sp. nov. isolated from the intestinal contents of plateau pika (Ochotona curzoniae) in the Qinghai-Tibet plateau of China.</title>
        <authorList>
            <person name="Tian Z."/>
        </authorList>
    </citation>
    <scope>NUCLEOTIDE SEQUENCE [LARGE SCALE GENOMIC DNA]</scope>
    <source>
        <strain evidence="6">350</strain>
    </source>
</reference>
<feature type="chain" id="PRO_5024343379" description="Fibronectin type-III domain-containing protein" evidence="4">
    <location>
        <begin position="30"/>
        <end position="408"/>
    </location>
</feature>
<dbReference type="RefSeq" id="WP_149770842.1">
    <property type="nucleotide sequence ID" value="NZ_VDFQ02000005.1"/>
</dbReference>
<dbReference type="InterPro" id="IPR036116">
    <property type="entry name" value="FN3_sf"/>
</dbReference>
<evidence type="ECO:0000256" key="2">
    <source>
        <dbReference type="ARBA" id="ARBA00022737"/>
    </source>
</evidence>
<dbReference type="EMBL" id="VDFQ02000005">
    <property type="protein sequence ID" value="KAA1420673.1"/>
    <property type="molecule type" value="Genomic_DNA"/>
</dbReference>
<dbReference type="Pfam" id="PF20067">
    <property type="entry name" value="SSL_N"/>
    <property type="match status" value="1"/>
</dbReference>
<dbReference type="InterPro" id="IPR013783">
    <property type="entry name" value="Ig-like_fold"/>
</dbReference>
<dbReference type="SUPFAM" id="SSF49265">
    <property type="entry name" value="Fibronectin type III"/>
    <property type="match status" value="1"/>
</dbReference>
<evidence type="ECO:0000313" key="6">
    <source>
        <dbReference type="Proteomes" id="UP000307768"/>
    </source>
</evidence>
<evidence type="ECO:0008006" key="7">
    <source>
        <dbReference type="Google" id="ProtNLM"/>
    </source>
</evidence>
<dbReference type="InterPro" id="IPR011042">
    <property type="entry name" value="6-blade_b-propeller_TolB-like"/>
</dbReference>
<dbReference type="Gene3D" id="2.60.40.10">
    <property type="entry name" value="Immunoglobulins"/>
    <property type="match status" value="1"/>
</dbReference>
<name>A0A5Q6RRG6_9ACTN</name>
<dbReference type="Gene3D" id="2.40.10.500">
    <property type="match status" value="1"/>
</dbReference>
<dbReference type="Gene3D" id="2.120.10.30">
    <property type="entry name" value="TolB, C-terminal domain"/>
    <property type="match status" value="1"/>
</dbReference>
<protein>
    <recommendedName>
        <fullName evidence="7">Fibronectin type-III domain-containing protein</fullName>
    </recommendedName>
</protein>
<dbReference type="SUPFAM" id="SSF63829">
    <property type="entry name" value="Calcium-dependent phosphotriesterase"/>
    <property type="match status" value="1"/>
</dbReference>
<evidence type="ECO:0000256" key="1">
    <source>
        <dbReference type="ARBA" id="ARBA00008853"/>
    </source>
</evidence>
<comment type="similarity">
    <text evidence="1">Belongs to the SMP-30/CGR1 family.</text>
</comment>
<organism evidence="5 6">
    <name type="scientific">Mumia zhuanghuii</name>
    <dbReference type="NCBI Taxonomy" id="2585211"/>
    <lineage>
        <taxon>Bacteria</taxon>
        <taxon>Bacillati</taxon>
        <taxon>Actinomycetota</taxon>
        <taxon>Actinomycetes</taxon>
        <taxon>Propionibacteriales</taxon>
        <taxon>Nocardioidaceae</taxon>
        <taxon>Mumia</taxon>
    </lineage>
</organism>
<gene>
    <name evidence="5" type="ORF">FE697_017165</name>
</gene>
<evidence type="ECO:0000256" key="4">
    <source>
        <dbReference type="SAM" id="SignalP"/>
    </source>
</evidence>
<evidence type="ECO:0000256" key="3">
    <source>
        <dbReference type="PROSITE-ProRule" id="PRU00504"/>
    </source>
</evidence>
<dbReference type="PROSITE" id="PS51125">
    <property type="entry name" value="NHL"/>
    <property type="match status" value="1"/>
</dbReference>
<proteinExistence type="inferred from homology"/>
<accession>A0A5Q6RRG6</accession>
<comment type="caution">
    <text evidence="5">The sequence shown here is derived from an EMBL/GenBank/DDBJ whole genome shotgun (WGS) entry which is preliminary data.</text>
</comment>
<dbReference type="Proteomes" id="UP000307768">
    <property type="component" value="Unassembled WGS sequence"/>
</dbReference>
<dbReference type="InterPro" id="IPR051262">
    <property type="entry name" value="SMP-30/CGR1_Lactonase"/>
</dbReference>
<dbReference type="InterPro" id="IPR001258">
    <property type="entry name" value="NHL_repeat"/>
</dbReference>
<dbReference type="PANTHER" id="PTHR47572:SF4">
    <property type="entry name" value="LACTONASE DRP35"/>
    <property type="match status" value="1"/>
</dbReference>
<feature type="repeat" description="NHL" evidence="3">
    <location>
        <begin position="43"/>
        <end position="73"/>
    </location>
</feature>
<dbReference type="PANTHER" id="PTHR47572">
    <property type="entry name" value="LIPOPROTEIN-RELATED"/>
    <property type="match status" value="1"/>
</dbReference>
<feature type="signal peptide" evidence="4">
    <location>
        <begin position="1"/>
        <end position="29"/>
    </location>
</feature>
<dbReference type="OrthoDB" id="3831551at2"/>
<sequence>MNRTIHAIGLLASAALVGGTLVAATPASADNVNVAPVRRVTGLSTPEGIARDAAGNVYVADLSSNSVKVYAPNANGAAAPLRTLVGTPGLVSPYGLDIDANGYLFVGCSDGTVRVFAPGAKDADPPVQTIPTGAGDVRGIDVSATDQLYVRKPSEIKVYGPTGAIQRTVTGVPSGYPIAVASDGVTWTGGAGRLLAYGPQANGAAAPLRDVQGSNTGIPAGNYPEGLAFDRQGRLYATVYPADVLLVFSGQVNGNVAPLRTLSGVAAQLTGPTGITVGRDNRIFVSLAQGSDAWAEYRALFAPPAPPKPAVKVPGKPRALKVAGARAAKKRTIRWRVPASNGGVKITGYRLVIKKGSRTLLVKNLAAGKRSYKVKRAKLRNGKHVVLVKAKNSKGYGKNAKKAFRVRK</sequence>